<name>A0ABQ4F960_9ACTN</name>
<reference evidence="1 2" key="1">
    <citation type="submission" date="2021-01" db="EMBL/GenBank/DDBJ databases">
        <title>Whole genome shotgun sequence of Microbispora amethystogenes NBRC 101907.</title>
        <authorList>
            <person name="Komaki H."/>
            <person name="Tamura T."/>
        </authorList>
    </citation>
    <scope>NUCLEOTIDE SEQUENCE [LARGE SCALE GENOMIC DNA]</scope>
    <source>
        <strain evidence="1 2">NBRC 101907</strain>
    </source>
</reference>
<dbReference type="Proteomes" id="UP000651728">
    <property type="component" value="Unassembled WGS sequence"/>
</dbReference>
<accession>A0ABQ4F960</accession>
<gene>
    <name evidence="1" type="ORF">Mam01_15180</name>
</gene>
<evidence type="ECO:0000313" key="1">
    <source>
        <dbReference type="EMBL" id="GIH31354.1"/>
    </source>
</evidence>
<organism evidence="1 2">
    <name type="scientific">Microbispora amethystogenes</name>
    <dbReference type="NCBI Taxonomy" id="1427754"/>
    <lineage>
        <taxon>Bacteria</taxon>
        <taxon>Bacillati</taxon>
        <taxon>Actinomycetota</taxon>
        <taxon>Actinomycetes</taxon>
        <taxon>Streptosporangiales</taxon>
        <taxon>Streptosporangiaceae</taxon>
        <taxon>Microbispora</taxon>
    </lineage>
</organism>
<keyword evidence="2" id="KW-1185">Reference proteome</keyword>
<dbReference type="EMBL" id="BOOB01000009">
    <property type="protein sequence ID" value="GIH31354.1"/>
    <property type="molecule type" value="Genomic_DNA"/>
</dbReference>
<protein>
    <submittedName>
        <fullName evidence="1">Uncharacterized protein</fullName>
    </submittedName>
</protein>
<proteinExistence type="predicted"/>
<comment type="caution">
    <text evidence="1">The sequence shown here is derived from an EMBL/GenBank/DDBJ whole genome shotgun (WGS) entry which is preliminary data.</text>
</comment>
<evidence type="ECO:0000313" key="2">
    <source>
        <dbReference type="Proteomes" id="UP000651728"/>
    </source>
</evidence>
<sequence>MVAGVARGDPGLLLAGLVEGPLGGHRDERPHTGVEPFDPLQVVLDDLDGGEFTRSYGCRLLKGGKVVNVRHASEP</sequence>